<keyword evidence="1" id="KW-0812">Transmembrane</keyword>
<evidence type="ECO:0000256" key="1">
    <source>
        <dbReference type="SAM" id="Phobius"/>
    </source>
</evidence>
<reference evidence="2 3" key="1">
    <citation type="submission" date="2024-09" db="EMBL/GenBank/DDBJ databases">
        <title>Floridaenema gen nov. (Aerosakkonemataceae, Aerosakkonematales ord. nov., Cyanobacteria) from benthic tropical and subtropical fresh waters, with the description of four new species.</title>
        <authorList>
            <person name="Moretto J.A."/>
            <person name="Berthold D.E."/>
            <person name="Lefler F.W."/>
            <person name="Huang I.-S."/>
            <person name="Laughinghouse H. IV."/>
        </authorList>
    </citation>
    <scope>NUCLEOTIDE SEQUENCE [LARGE SCALE GENOMIC DNA]</scope>
    <source>
        <strain evidence="2 3">BLCC-F50</strain>
    </source>
</reference>
<organism evidence="2 3">
    <name type="scientific">Floridaenema flaviceps BLCC-F50</name>
    <dbReference type="NCBI Taxonomy" id="3153642"/>
    <lineage>
        <taxon>Bacteria</taxon>
        <taxon>Bacillati</taxon>
        <taxon>Cyanobacteriota</taxon>
        <taxon>Cyanophyceae</taxon>
        <taxon>Oscillatoriophycideae</taxon>
        <taxon>Aerosakkonematales</taxon>
        <taxon>Aerosakkonemataceae</taxon>
        <taxon>Floridanema</taxon>
        <taxon>Floridanema flaviceps</taxon>
    </lineage>
</organism>
<protein>
    <submittedName>
        <fullName evidence="2">Uncharacterized protein</fullName>
    </submittedName>
</protein>
<evidence type="ECO:0000313" key="2">
    <source>
        <dbReference type="EMBL" id="MFB2895412.1"/>
    </source>
</evidence>
<sequence length="80" mass="9041">MANKEDYSLIEAMLQRRSRRFGKGMKLGSPLNYQSQYMPQPLTLEQEALLSFAASGVTGYATFTIVMVVFLPQQVPFALY</sequence>
<dbReference type="EMBL" id="JBHFNR010000156">
    <property type="protein sequence ID" value="MFB2895412.1"/>
    <property type="molecule type" value="Genomic_DNA"/>
</dbReference>
<name>A0ABV4XWI7_9CYAN</name>
<proteinExistence type="predicted"/>
<keyword evidence="1" id="KW-1133">Transmembrane helix</keyword>
<keyword evidence="3" id="KW-1185">Reference proteome</keyword>
<accession>A0ABV4XWI7</accession>
<evidence type="ECO:0000313" key="3">
    <source>
        <dbReference type="Proteomes" id="UP001576784"/>
    </source>
</evidence>
<feature type="transmembrane region" description="Helical" evidence="1">
    <location>
        <begin position="48"/>
        <end position="71"/>
    </location>
</feature>
<keyword evidence="1" id="KW-0472">Membrane</keyword>
<comment type="caution">
    <text evidence="2">The sequence shown here is derived from an EMBL/GenBank/DDBJ whole genome shotgun (WGS) entry which is preliminary data.</text>
</comment>
<dbReference type="Proteomes" id="UP001576784">
    <property type="component" value="Unassembled WGS sequence"/>
</dbReference>
<gene>
    <name evidence="2" type="ORF">ACE1CI_21115</name>
</gene>
<dbReference type="RefSeq" id="WP_413265049.1">
    <property type="nucleotide sequence ID" value="NZ_JBHFNR010000156.1"/>
</dbReference>